<evidence type="ECO:0000256" key="6">
    <source>
        <dbReference type="ARBA" id="ARBA00022490"/>
    </source>
</evidence>
<dbReference type="GO" id="GO:0005829">
    <property type="term" value="C:cytosol"/>
    <property type="evidence" value="ECO:0007669"/>
    <property type="project" value="TreeGrafter"/>
</dbReference>
<comment type="similarity">
    <text evidence="3">Belongs to the sprouty family.</text>
</comment>
<organism evidence="9 10">
    <name type="scientific">Cirrhinus molitorella</name>
    <name type="common">mud carp</name>
    <dbReference type="NCBI Taxonomy" id="172907"/>
    <lineage>
        <taxon>Eukaryota</taxon>
        <taxon>Metazoa</taxon>
        <taxon>Chordata</taxon>
        <taxon>Craniata</taxon>
        <taxon>Vertebrata</taxon>
        <taxon>Euteleostomi</taxon>
        <taxon>Actinopterygii</taxon>
        <taxon>Neopterygii</taxon>
        <taxon>Teleostei</taxon>
        <taxon>Ostariophysi</taxon>
        <taxon>Cypriniformes</taxon>
        <taxon>Cyprinidae</taxon>
        <taxon>Labeoninae</taxon>
        <taxon>Labeonini</taxon>
        <taxon>Cirrhinus</taxon>
    </lineage>
</organism>
<dbReference type="GO" id="GO:0016020">
    <property type="term" value="C:membrane"/>
    <property type="evidence" value="ECO:0007669"/>
    <property type="project" value="UniProtKB-SubCell"/>
</dbReference>
<evidence type="ECO:0000256" key="8">
    <source>
        <dbReference type="SAM" id="MobiDB-lite"/>
    </source>
</evidence>
<name>A0AA88TVR3_9TELE</name>
<feature type="compositionally biased region" description="Basic and acidic residues" evidence="8">
    <location>
        <begin position="52"/>
        <end position="61"/>
    </location>
</feature>
<dbReference type="PROSITE" id="PS51227">
    <property type="entry name" value="SPR"/>
    <property type="match status" value="1"/>
</dbReference>
<dbReference type="GO" id="GO:0046580">
    <property type="term" value="P:negative regulation of Ras protein signal transduction"/>
    <property type="evidence" value="ECO:0007669"/>
    <property type="project" value="TreeGrafter"/>
</dbReference>
<feature type="region of interest" description="Disordered" evidence="8">
    <location>
        <begin position="1"/>
        <end position="20"/>
    </location>
</feature>
<evidence type="ECO:0000256" key="3">
    <source>
        <dbReference type="ARBA" id="ARBA00010964"/>
    </source>
</evidence>
<feature type="compositionally biased region" description="Low complexity" evidence="8">
    <location>
        <begin position="82"/>
        <end position="100"/>
    </location>
</feature>
<dbReference type="PANTHER" id="PTHR12365:SF10">
    <property type="entry name" value="PROTEIN SPROUTY HOMOLOG 1"/>
    <property type="match status" value="1"/>
</dbReference>
<keyword evidence="6" id="KW-0963">Cytoplasm</keyword>
<accession>A0AA88TVR3</accession>
<sequence length="298" mass="32192">MDRHGQRGGSVRHPDLPSGAVLSLDQIKAIRSCNEYTEGPAVPRRPAPGPRNSDKQERTHEVILVNLNNNYEHRTGRPPVLSRSTSTGSAASSGSNSSGGSEQGLLARSPPHYRNRAVRTQPKSLNAPAHPFLPPDVPLKQPQTEIPDSKHLYICESCGKCKCGECTAPRSLPACLACNGQCLCSAENAVEYGTCMCLVKGIFYHCSSEDDDTGDPCSDRPCSLSHPRCCSRFLCMGLMSALLPCLLCYLPAKGCVKACNSCHDRAKRPGCRCKNSNTVYCKLQNWNQTPGHAPGKPS</sequence>
<protein>
    <recommendedName>
        <fullName evidence="4">Protein sprouty homolog 1</fullName>
    </recommendedName>
</protein>
<dbReference type="GO" id="GO:0048513">
    <property type="term" value="P:animal organ development"/>
    <property type="evidence" value="ECO:0007669"/>
    <property type="project" value="TreeGrafter"/>
</dbReference>
<dbReference type="PANTHER" id="PTHR12365">
    <property type="entry name" value="SPROUTY"/>
    <property type="match status" value="1"/>
</dbReference>
<keyword evidence="10" id="KW-1185">Reference proteome</keyword>
<comment type="caution">
    <text evidence="9">The sequence shown here is derived from an EMBL/GenBank/DDBJ whole genome shotgun (WGS) entry which is preliminary data.</text>
</comment>
<proteinExistence type="inferred from homology"/>
<evidence type="ECO:0000256" key="7">
    <source>
        <dbReference type="ARBA" id="ARBA00023136"/>
    </source>
</evidence>
<evidence type="ECO:0000256" key="5">
    <source>
        <dbReference type="ARBA" id="ARBA00022473"/>
    </source>
</evidence>
<dbReference type="InterPro" id="IPR051192">
    <property type="entry name" value="Sprouty_domain"/>
</dbReference>
<dbReference type="EMBL" id="JAUYZG010000013">
    <property type="protein sequence ID" value="KAK2891388.1"/>
    <property type="molecule type" value="Genomic_DNA"/>
</dbReference>
<evidence type="ECO:0000313" key="10">
    <source>
        <dbReference type="Proteomes" id="UP001187343"/>
    </source>
</evidence>
<dbReference type="InterPro" id="IPR007875">
    <property type="entry name" value="Sprouty"/>
</dbReference>
<dbReference type="AlphaFoldDB" id="A0AA88TVR3"/>
<keyword evidence="7" id="KW-0472">Membrane</keyword>
<dbReference type="Pfam" id="PF05210">
    <property type="entry name" value="Sprouty"/>
    <property type="match status" value="1"/>
</dbReference>
<evidence type="ECO:0000313" key="9">
    <source>
        <dbReference type="EMBL" id="KAK2891388.1"/>
    </source>
</evidence>
<feature type="region of interest" description="Disordered" evidence="8">
    <location>
        <begin position="35"/>
        <end position="112"/>
    </location>
</feature>
<comment type="subcellular location">
    <subcellularLocation>
        <location evidence="2">Cytoplasm</location>
    </subcellularLocation>
    <subcellularLocation>
        <location evidence="1">Membrane</location>
        <topology evidence="1">Peripheral membrane protein</topology>
    </subcellularLocation>
</comment>
<evidence type="ECO:0000256" key="2">
    <source>
        <dbReference type="ARBA" id="ARBA00004496"/>
    </source>
</evidence>
<evidence type="ECO:0000256" key="4">
    <source>
        <dbReference type="ARBA" id="ARBA00018855"/>
    </source>
</evidence>
<gene>
    <name evidence="9" type="ORF">Q8A67_014031</name>
</gene>
<dbReference type="GO" id="GO:0040037">
    <property type="term" value="P:negative regulation of fibroblast growth factor receptor signaling pathway"/>
    <property type="evidence" value="ECO:0007669"/>
    <property type="project" value="TreeGrafter"/>
</dbReference>
<evidence type="ECO:0000256" key="1">
    <source>
        <dbReference type="ARBA" id="ARBA00004170"/>
    </source>
</evidence>
<keyword evidence="5" id="KW-0217">Developmental protein</keyword>
<reference evidence="9" key="1">
    <citation type="submission" date="2023-08" db="EMBL/GenBank/DDBJ databases">
        <title>Chromosome-level Genome Assembly of mud carp (Cirrhinus molitorella).</title>
        <authorList>
            <person name="Liu H."/>
        </authorList>
    </citation>
    <scope>NUCLEOTIDE SEQUENCE</scope>
    <source>
        <strain evidence="9">Prfri</strain>
        <tissue evidence="9">Muscle</tissue>
    </source>
</reference>
<dbReference type="Proteomes" id="UP001187343">
    <property type="component" value="Unassembled WGS sequence"/>
</dbReference>